<keyword evidence="2" id="KW-0227">DNA damage</keyword>
<dbReference type="CDD" id="cd04488">
    <property type="entry name" value="RecG_wedge_OBF"/>
    <property type="match status" value="1"/>
</dbReference>
<dbReference type="Pfam" id="PF17191">
    <property type="entry name" value="RecG_wedge"/>
    <property type="match status" value="1"/>
</dbReference>
<dbReference type="SMART" id="SM00487">
    <property type="entry name" value="DEXDc"/>
    <property type="match status" value="1"/>
</dbReference>
<evidence type="ECO:0000256" key="3">
    <source>
        <dbReference type="ARBA" id="ARBA00022801"/>
    </source>
</evidence>
<evidence type="ECO:0000256" key="4">
    <source>
        <dbReference type="ARBA" id="ARBA00022806"/>
    </source>
</evidence>
<keyword evidence="11" id="KW-1185">Reference proteome</keyword>
<reference evidence="10 11" key="1">
    <citation type="submission" date="2023-07" db="EMBL/GenBank/DDBJ databases">
        <title>Sequencing the genomes of 1000 actinobacteria strains.</title>
        <authorList>
            <person name="Klenk H.-P."/>
        </authorList>
    </citation>
    <scope>NUCLEOTIDE SEQUENCE [LARGE SCALE GENOMIC DNA]</scope>
    <source>
        <strain evidence="10 11">GD13</strain>
    </source>
</reference>
<evidence type="ECO:0000256" key="7">
    <source>
        <dbReference type="ARBA" id="ARBA00023204"/>
    </source>
</evidence>
<evidence type="ECO:0000313" key="10">
    <source>
        <dbReference type="EMBL" id="MDP9822553.1"/>
    </source>
</evidence>
<evidence type="ECO:0000256" key="6">
    <source>
        <dbReference type="ARBA" id="ARBA00023125"/>
    </source>
</evidence>
<gene>
    <name evidence="10" type="ORF">J2S59_002362</name>
</gene>
<dbReference type="InterPro" id="IPR047112">
    <property type="entry name" value="RecG/Mfd"/>
</dbReference>
<comment type="caution">
    <text evidence="10">The sequence shown here is derived from an EMBL/GenBank/DDBJ whole genome shotgun (WGS) entry which is preliminary data.</text>
</comment>
<feature type="domain" description="Helicase ATP-binding" evidence="8">
    <location>
        <begin position="287"/>
        <end position="460"/>
    </location>
</feature>
<evidence type="ECO:0000256" key="2">
    <source>
        <dbReference type="ARBA" id="ARBA00022763"/>
    </source>
</evidence>
<organism evidence="10 11">
    <name type="scientific">Nocardioides massiliensis</name>
    <dbReference type="NCBI Taxonomy" id="1325935"/>
    <lineage>
        <taxon>Bacteria</taxon>
        <taxon>Bacillati</taxon>
        <taxon>Actinomycetota</taxon>
        <taxon>Actinomycetes</taxon>
        <taxon>Propionibacteriales</taxon>
        <taxon>Nocardioidaceae</taxon>
        <taxon>Nocardioides</taxon>
    </lineage>
</organism>
<feature type="domain" description="Helicase C-terminal" evidence="9">
    <location>
        <begin position="483"/>
        <end position="645"/>
    </location>
</feature>
<proteinExistence type="predicted"/>
<protein>
    <submittedName>
        <fullName evidence="10">ATP-dependent DNA helicase RecG</fullName>
        <ecNumber evidence="10">3.6.4.12</ecNumber>
    </submittedName>
</protein>
<dbReference type="InterPro" id="IPR011545">
    <property type="entry name" value="DEAD/DEAH_box_helicase_dom"/>
</dbReference>
<dbReference type="PANTHER" id="PTHR47964">
    <property type="entry name" value="ATP-DEPENDENT DNA HELICASE HOMOLOG RECG, CHLOROPLASTIC"/>
    <property type="match status" value="1"/>
</dbReference>
<name>A0ABT9NQ87_9ACTN</name>
<dbReference type="GO" id="GO:0003678">
    <property type="term" value="F:DNA helicase activity"/>
    <property type="evidence" value="ECO:0007669"/>
    <property type="project" value="UniProtKB-EC"/>
</dbReference>
<evidence type="ECO:0000313" key="11">
    <source>
        <dbReference type="Proteomes" id="UP001240447"/>
    </source>
</evidence>
<dbReference type="PROSITE" id="PS51194">
    <property type="entry name" value="HELICASE_CTER"/>
    <property type="match status" value="1"/>
</dbReference>
<dbReference type="SUPFAM" id="SSF50249">
    <property type="entry name" value="Nucleic acid-binding proteins"/>
    <property type="match status" value="1"/>
</dbReference>
<evidence type="ECO:0000256" key="5">
    <source>
        <dbReference type="ARBA" id="ARBA00022840"/>
    </source>
</evidence>
<dbReference type="GO" id="GO:0016787">
    <property type="term" value="F:hydrolase activity"/>
    <property type="evidence" value="ECO:0007669"/>
    <property type="project" value="UniProtKB-KW"/>
</dbReference>
<dbReference type="EC" id="3.6.4.12" evidence="10"/>
<accession>A0ABT9NQ87</accession>
<dbReference type="InterPro" id="IPR012340">
    <property type="entry name" value="NA-bd_OB-fold"/>
</dbReference>
<dbReference type="Gene3D" id="2.40.50.140">
    <property type="entry name" value="Nucleic acid-binding proteins"/>
    <property type="match status" value="1"/>
</dbReference>
<dbReference type="InterPro" id="IPR014001">
    <property type="entry name" value="Helicase_ATP-bd"/>
</dbReference>
<dbReference type="PANTHER" id="PTHR47964:SF1">
    <property type="entry name" value="ATP-DEPENDENT DNA HELICASE HOMOLOG RECG, CHLOROPLASTIC"/>
    <property type="match status" value="1"/>
</dbReference>
<keyword evidence="3 10" id="KW-0378">Hydrolase</keyword>
<dbReference type="Proteomes" id="UP001240447">
    <property type="component" value="Unassembled WGS sequence"/>
</dbReference>
<dbReference type="SUPFAM" id="SSF52540">
    <property type="entry name" value="P-loop containing nucleoside triphosphate hydrolases"/>
    <property type="match status" value="2"/>
</dbReference>
<dbReference type="PROSITE" id="PS51192">
    <property type="entry name" value="HELICASE_ATP_BIND_1"/>
    <property type="match status" value="1"/>
</dbReference>
<evidence type="ECO:0000259" key="8">
    <source>
        <dbReference type="PROSITE" id="PS51192"/>
    </source>
</evidence>
<keyword evidence="7" id="KW-0234">DNA repair</keyword>
<keyword evidence="1" id="KW-0547">Nucleotide-binding</keyword>
<dbReference type="InterPro" id="IPR001650">
    <property type="entry name" value="Helicase_C-like"/>
</dbReference>
<keyword evidence="5" id="KW-0067">ATP-binding</keyword>
<keyword evidence="4 10" id="KW-0347">Helicase</keyword>
<dbReference type="Pfam" id="PF00271">
    <property type="entry name" value="Helicase_C"/>
    <property type="match status" value="1"/>
</dbReference>
<dbReference type="Gene3D" id="3.40.50.300">
    <property type="entry name" value="P-loop containing nucleotide triphosphate hydrolases"/>
    <property type="match status" value="2"/>
</dbReference>
<dbReference type="InterPro" id="IPR033454">
    <property type="entry name" value="RecG_wedge"/>
</dbReference>
<evidence type="ECO:0000256" key="1">
    <source>
        <dbReference type="ARBA" id="ARBA00022741"/>
    </source>
</evidence>
<sequence>MSPHTRLSQLAGGKKGGEALAKLGLHTVADLLHHHPRRYVAKGELSTLADMEPDTHVSVVGRVVDAQVRPYTDRRTNRQAFRVELVVAVEGGRLLLTFFDRRQHIADWRMDRYRPGTVGIFSGKLGEFRGQLQLTHPDATTFGSEDDAALEFELQPDLTPVYPASAKVQTWQLRDLVKLVLELLDDWPEVVPTSVRRARGLVTGRQALEWIHRPTDLAQVERSQEYWKFAEAFTAQTLLARRRVALRSIASTARLPREGGLLDAFDQRLPFELTQGQQEVSAQILDDLAQTHPMQRLLQGEVGSGKTIVALRAMLRTVDGGGQAALLAPTEVLAQQHARSLREMLGPLAEAGMLGGSDQATRVTLLTGSLPAAARRAALLEIASGAAGIVVGTHALLQEKVDFADLGLVVVDEQHRFGVEQRAELTAKSDRPPHLLVMTATPIPRTVAMTVFGDLETSLLTEVPRGRAGVQTTLVPISARPGWLDRAWERISEEVAAGHQAFVLCPKIEADGDDPAGAAVESVADLLAAGPLAALRVDRLHGRQAPDHKDKVMRAFAEGEIDVLVCTTVVEVGVDVPNATVMVVLDADRFGLSQLHQIRGRVGRGSAAGLCLLVTRVLPDSPSFQRLQAMADTSDGFAVAQLDLATRREGDVLGAAQAGTASGFRHLSVVADEHVIAEARDAAAAYLAEDPALLGAPDLMEAVSELEHSGRGDYLERG</sequence>
<keyword evidence="6" id="KW-0238">DNA-binding</keyword>
<dbReference type="EMBL" id="JAUSQM010000001">
    <property type="protein sequence ID" value="MDP9822553.1"/>
    <property type="molecule type" value="Genomic_DNA"/>
</dbReference>
<evidence type="ECO:0000259" key="9">
    <source>
        <dbReference type="PROSITE" id="PS51194"/>
    </source>
</evidence>
<dbReference type="Pfam" id="PF00270">
    <property type="entry name" value="DEAD"/>
    <property type="match status" value="1"/>
</dbReference>
<dbReference type="SMART" id="SM00490">
    <property type="entry name" value="HELICc"/>
    <property type="match status" value="1"/>
</dbReference>
<dbReference type="InterPro" id="IPR027417">
    <property type="entry name" value="P-loop_NTPase"/>
</dbReference>